<dbReference type="InterPro" id="IPR053227">
    <property type="entry name" value="TRPL-trafficking_regulator"/>
</dbReference>
<accession>A0A448Z5P9</accession>
<dbReference type="PANTHER" id="PTHR34932">
    <property type="entry name" value="TRPL TRANSLOCATION DEFECT PROTEIN 14"/>
    <property type="match status" value="1"/>
</dbReference>
<evidence type="ECO:0000313" key="2">
    <source>
        <dbReference type="Proteomes" id="UP000291116"/>
    </source>
</evidence>
<keyword evidence="2" id="KW-1185">Reference proteome</keyword>
<dbReference type="EMBL" id="CAACVS010000122">
    <property type="protein sequence ID" value="VEU37349.1"/>
    <property type="molecule type" value="Genomic_DNA"/>
</dbReference>
<dbReference type="AlphaFoldDB" id="A0A448Z5P9"/>
<reference evidence="1 2" key="1">
    <citation type="submission" date="2019-01" db="EMBL/GenBank/DDBJ databases">
        <authorList>
            <person name="Ferrante I. M."/>
        </authorList>
    </citation>
    <scope>NUCLEOTIDE SEQUENCE [LARGE SCALE GENOMIC DNA]</scope>
    <source>
        <strain evidence="1 2">B856</strain>
    </source>
</reference>
<proteinExistence type="predicted"/>
<organism evidence="1 2">
    <name type="scientific">Pseudo-nitzschia multistriata</name>
    <dbReference type="NCBI Taxonomy" id="183589"/>
    <lineage>
        <taxon>Eukaryota</taxon>
        <taxon>Sar</taxon>
        <taxon>Stramenopiles</taxon>
        <taxon>Ochrophyta</taxon>
        <taxon>Bacillariophyta</taxon>
        <taxon>Bacillariophyceae</taxon>
        <taxon>Bacillariophycidae</taxon>
        <taxon>Bacillariales</taxon>
        <taxon>Bacillariaceae</taxon>
        <taxon>Pseudo-nitzschia</taxon>
    </lineage>
</organism>
<sequence>MDGKAYLSDEKWKKILDERGVTEADLRDTRYNAVFHMVTAADGASSFYTLENNQDRSETPEQALDLDRRSQKCWLGHPHMYVLDNSTDFESKLQRLVNIVCQLVGLPTNLSRRSTKYLLQKRPNGTSFPKDVDFHRFEVEKVYLVVQNAADSGAYSFIRKRTTIGEGGKKQGSVYQLTDVAKKDGQVFETKRIISAREYNASYKSRDPSRHIVRQERISFLYKTQSFTIHNYEQPSPGLCILHAQVESKDNETPIVDLPDFLEIDRLLEKSDEDTYGAYSLSVIRDETKYN</sequence>
<name>A0A448Z5P9_9STRA</name>
<dbReference type="Proteomes" id="UP000291116">
    <property type="component" value="Unassembled WGS sequence"/>
</dbReference>
<dbReference type="GO" id="GO:0070300">
    <property type="term" value="F:phosphatidic acid binding"/>
    <property type="evidence" value="ECO:0007669"/>
    <property type="project" value="TreeGrafter"/>
</dbReference>
<protein>
    <submittedName>
        <fullName evidence="1">Uncharacterized protein</fullName>
    </submittedName>
</protein>
<dbReference type="PANTHER" id="PTHR34932:SF1">
    <property type="entry name" value="TRPL TRANSLOCATION DEFECT PROTEIN 14"/>
    <property type="match status" value="1"/>
</dbReference>
<evidence type="ECO:0000313" key="1">
    <source>
        <dbReference type="EMBL" id="VEU37349.1"/>
    </source>
</evidence>
<dbReference type="GO" id="GO:0005525">
    <property type="term" value="F:GTP binding"/>
    <property type="evidence" value="ECO:0007669"/>
    <property type="project" value="TreeGrafter"/>
</dbReference>
<gene>
    <name evidence="1" type="ORF">PSNMU_V1.4_AUG-EV-PASAV3_0041470</name>
</gene>
<dbReference type="GO" id="GO:0035091">
    <property type="term" value="F:phosphatidylinositol binding"/>
    <property type="evidence" value="ECO:0007669"/>
    <property type="project" value="TreeGrafter"/>
</dbReference>
<dbReference type="OrthoDB" id="6375174at2759"/>
<dbReference type="Gene3D" id="2.40.320.10">
    <property type="entry name" value="Hypothetical Protein Pfu-838710-001"/>
    <property type="match status" value="1"/>
</dbReference>